<dbReference type="Proteomes" id="UP001189429">
    <property type="component" value="Unassembled WGS sequence"/>
</dbReference>
<gene>
    <name evidence="2" type="ORF">PCOR1329_LOCUS51916</name>
</gene>
<protein>
    <submittedName>
        <fullName evidence="2">Uncharacterized protein</fullName>
    </submittedName>
</protein>
<evidence type="ECO:0000313" key="2">
    <source>
        <dbReference type="EMBL" id="CAK0863892.1"/>
    </source>
</evidence>
<dbReference type="EMBL" id="CAUYUJ010016314">
    <property type="protein sequence ID" value="CAK0863892.1"/>
    <property type="molecule type" value="Genomic_DNA"/>
</dbReference>
<name>A0ABN9UUV9_9DINO</name>
<feature type="compositionally biased region" description="Basic and acidic residues" evidence="1">
    <location>
        <begin position="1"/>
        <end position="36"/>
    </location>
</feature>
<comment type="caution">
    <text evidence="2">The sequence shown here is derived from an EMBL/GenBank/DDBJ whole genome shotgun (WGS) entry which is preliminary data.</text>
</comment>
<evidence type="ECO:0000313" key="3">
    <source>
        <dbReference type="Proteomes" id="UP001189429"/>
    </source>
</evidence>
<feature type="region of interest" description="Disordered" evidence="1">
    <location>
        <begin position="301"/>
        <end position="341"/>
    </location>
</feature>
<proteinExistence type="predicted"/>
<feature type="region of interest" description="Disordered" evidence="1">
    <location>
        <begin position="1"/>
        <end position="40"/>
    </location>
</feature>
<organism evidence="2 3">
    <name type="scientific">Prorocentrum cordatum</name>
    <dbReference type="NCBI Taxonomy" id="2364126"/>
    <lineage>
        <taxon>Eukaryota</taxon>
        <taxon>Sar</taxon>
        <taxon>Alveolata</taxon>
        <taxon>Dinophyceae</taxon>
        <taxon>Prorocentrales</taxon>
        <taxon>Prorocentraceae</taxon>
        <taxon>Prorocentrum</taxon>
    </lineage>
</organism>
<evidence type="ECO:0000256" key="1">
    <source>
        <dbReference type="SAM" id="MobiDB-lite"/>
    </source>
</evidence>
<sequence length="1103" mass="119776">MSSRDKKGEQAARRDADKDPGGSKRSRKNPDAEHPKQPGQHIRVCLMCKGNSKDVPFPETSDTDAPANACLRCYAIFIPCRLFVEWKVFAGLYHTDPGHKQNCNIALRHMPNEAAAASAMRPVEVADGTGLGVWVPSSSIKKECSNSTPKQLKVGDPIELTILDQKVSGYMFSDERSQMRIKVGVQARVDSKKVTMPLTGQIVQGLANHAIQFARQHDQSGVHNDSLFSFLTHSATKWEDIRERGMRVERARAARRNPSARDGAAGPMPSAAAATSVGIQIFFDGSKKGLMTVTFEHSSVRDADDEDGPLAVPDSATSVAGESIAATSDKGGGKGRGSARASKNPTYWIAKLKFEHALQGTTDKRDVHQASECATRYETKFPEDQTTHALRKHVARIGVFPKVSPKEVGTTSWPDIRDAFSEMVLIDVAPPGRVLIALVEKRANELVSASTSSMLIRESDIEELVSCVLPWPLPSRPASGDGPPVFDVLKPQVHPISSIVPGAGQSHIMSTFLIKRFLCQIIKNTNEANVNSTTGACRKLNELLDLPDEVETSHEVMGVCDSIYISIRGFTAVTQGNITIAKKFDHLSDVESLHKASEKTVGTSVLQEVGASICRNEFLSSKMSTLMKDLDVIRKRGPQMQHHLKRLVDISTSSSFKDMIHVIDEGLTYFKQYSGLFSPGMCSVLEDYIHRKTDLLYQKLAKTSTEDGEKTDEFNATVATAQVLFQGCWQKFSDKTQYDMFIEGCGGMLSNMANATFTTGIVNKFQAINQDVSSSASLLKELAAALREKGGLLSPEDFVKDAEGLLKDIVAGVFASLWAGDHSLDGVYAKTDMCDSLASILDYVVCIASTEKKAAFKAASKTLSSSATVLKATEPDPSDNKKINGLKDISAHDALSLTRTVKELNGSIKNCSAAFPGSKDVSQNMWILVSSGLAEAGQHYRVQIKEESASMIAEMIDVAACKVEGSDDAWSANLPDVADGWGAFVSRAEPSLMKCDSKKLAALISEAQAAREKYDELGNSFGIAEGEGTAWTEVNDSLKVARVTLSAHNLMKSYLATGFDKPALRMATRSEIEGHLKYGIAKGDLPPMLVVRMQSAMKLQSFP</sequence>
<keyword evidence="3" id="KW-1185">Reference proteome</keyword>
<accession>A0ABN9UUV9</accession>
<reference evidence="2" key="1">
    <citation type="submission" date="2023-10" db="EMBL/GenBank/DDBJ databases">
        <authorList>
            <person name="Chen Y."/>
            <person name="Shah S."/>
            <person name="Dougan E. K."/>
            <person name="Thang M."/>
            <person name="Chan C."/>
        </authorList>
    </citation>
    <scope>NUCLEOTIDE SEQUENCE [LARGE SCALE GENOMIC DNA]</scope>
</reference>